<sequence length="259" mass="29099">MTRPPCPGHASSLGIPVSLSSEELSALEHNLCFEFEPSVVTPKQTNELRTMLALVDKDIECHNSEIACLDTQRAQLLSLLSPMRKLPAKTLLLMFQDVCKTNNLKCYPWGLEGEFENRGPAIEMTSPVIRDLPAMAISSVCSCWRNLALSSPSLWANIRVETYTTSLDEDELFETFAGFIGTVTQYLEISGDWPLRLVLGIVGPTEYKEIPSLICLAEHAWRWKTFTFKGYSLTDYDILSELRFPLLSFIDDVTVPDLD</sequence>
<gene>
    <name evidence="1" type="ORF">BDP27DRAFT_1366248</name>
</gene>
<comment type="caution">
    <text evidence="1">The sequence shown here is derived from an EMBL/GenBank/DDBJ whole genome shotgun (WGS) entry which is preliminary data.</text>
</comment>
<evidence type="ECO:0000313" key="1">
    <source>
        <dbReference type="EMBL" id="KAF9065650.1"/>
    </source>
</evidence>
<dbReference type="Proteomes" id="UP000772434">
    <property type="component" value="Unassembled WGS sequence"/>
</dbReference>
<evidence type="ECO:0008006" key="3">
    <source>
        <dbReference type="Google" id="ProtNLM"/>
    </source>
</evidence>
<keyword evidence="2" id="KW-1185">Reference proteome</keyword>
<dbReference type="OrthoDB" id="3266451at2759"/>
<organism evidence="1 2">
    <name type="scientific">Rhodocollybia butyracea</name>
    <dbReference type="NCBI Taxonomy" id="206335"/>
    <lineage>
        <taxon>Eukaryota</taxon>
        <taxon>Fungi</taxon>
        <taxon>Dikarya</taxon>
        <taxon>Basidiomycota</taxon>
        <taxon>Agaricomycotina</taxon>
        <taxon>Agaricomycetes</taxon>
        <taxon>Agaricomycetidae</taxon>
        <taxon>Agaricales</taxon>
        <taxon>Marasmiineae</taxon>
        <taxon>Omphalotaceae</taxon>
        <taxon>Rhodocollybia</taxon>
    </lineage>
</organism>
<dbReference type="AlphaFoldDB" id="A0A9P5PPA0"/>
<evidence type="ECO:0000313" key="2">
    <source>
        <dbReference type="Proteomes" id="UP000772434"/>
    </source>
</evidence>
<reference evidence="1" key="1">
    <citation type="submission" date="2020-11" db="EMBL/GenBank/DDBJ databases">
        <authorList>
            <consortium name="DOE Joint Genome Institute"/>
            <person name="Ahrendt S."/>
            <person name="Riley R."/>
            <person name="Andreopoulos W."/>
            <person name="Labutti K."/>
            <person name="Pangilinan J."/>
            <person name="Ruiz-Duenas F.J."/>
            <person name="Barrasa J.M."/>
            <person name="Sanchez-Garcia M."/>
            <person name="Camarero S."/>
            <person name="Miyauchi S."/>
            <person name="Serrano A."/>
            <person name="Linde D."/>
            <person name="Babiker R."/>
            <person name="Drula E."/>
            <person name="Ayuso-Fernandez I."/>
            <person name="Pacheco R."/>
            <person name="Padilla G."/>
            <person name="Ferreira P."/>
            <person name="Barriuso J."/>
            <person name="Kellner H."/>
            <person name="Castanera R."/>
            <person name="Alfaro M."/>
            <person name="Ramirez L."/>
            <person name="Pisabarro A.G."/>
            <person name="Kuo A."/>
            <person name="Tritt A."/>
            <person name="Lipzen A."/>
            <person name="He G."/>
            <person name="Yan M."/>
            <person name="Ng V."/>
            <person name="Cullen D."/>
            <person name="Martin F."/>
            <person name="Rosso M.-N."/>
            <person name="Henrissat B."/>
            <person name="Hibbett D."/>
            <person name="Martinez A.T."/>
            <person name="Grigoriev I.V."/>
        </authorList>
    </citation>
    <scope>NUCLEOTIDE SEQUENCE</scope>
    <source>
        <strain evidence="1">AH 40177</strain>
    </source>
</reference>
<accession>A0A9P5PPA0</accession>
<proteinExistence type="predicted"/>
<name>A0A9P5PPA0_9AGAR</name>
<protein>
    <recommendedName>
        <fullName evidence="3">F-box domain-containing protein</fullName>
    </recommendedName>
</protein>
<dbReference type="EMBL" id="JADNRY010000100">
    <property type="protein sequence ID" value="KAF9065650.1"/>
    <property type="molecule type" value="Genomic_DNA"/>
</dbReference>